<dbReference type="Proteomes" id="UP001054821">
    <property type="component" value="Chromosome 1"/>
</dbReference>
<gene>
    <name evidence="2" type="ORF">L3X38_003493</name>
</gene>
<evidence type="ECO:0000313" key="3">
    <source>
        <dbReference type="Proteomes" id="UP001054821"/>
    </source>
</evidence>
<name>A0AAD4ZM47_PRUDU</name>
<proteinExistence type="predicted"/>
<organism evidence="2 3">
    <name type="scientific">Prunus dulcis</name>
    <name type="common">Almond</name>
    <name type="synonym">Amygdalus dulcis</name>
    <dbReference type="NCBI Taxonomy" id="3755"/>
    <lineage>
        <taxon>Eukaryota</taxon>
        <taxon>Viridiplantae</taxon>
        <taxon>Streptophyta</taxon>
        <taxon>Embryophyta</taxon>
        <taxon>Tracheophyta</taxon>
        <taxon>Spermatophyta</taxon>
        <taxon>Magnoliopsida</taxon>
        <taxon>eudicotyledons</taxon>
        <taxon>Gunneridae</taxon>
        <taxon>Pentapetalae</taxon>
        <taxon>rosids</taxon>
        <taxon>fabids</taxon>
        <taxon>Rosales</taxon>
        <taxon>Rosaceae</taxon>
        <taxon>Amygdaloideae</taxon>
        <taxon>Amygdaleae</taxon>
        <taxon>Prunus</taxon>
    </lineage>
</organism>
<evidence type="ECO:0000313" key="2">
    <source>
        <dbReference type="EMBL" id="KAI5350602.1"/>
    </source>
</evidence>
<sequence>MAGTTGSVGNCQSFRRRFQRLRPPFSSSKRYIGSGGSTMGSMGSNNPTADLEFSARDWFLPLAAMEVTPWRRRRSFGGGI</sequence>
<reference evidence="2 3" key="1">
    <citation type="journal article" date="2022" name="G3 (Bethesda)">
        <title>Whole-genome sequence and methylome profiling of the almond [Prunus dulcis (Mill.) D.A. Webb] cultivar 'Nonpareil'.</title>
        <authorList>
            <person name="D'Amico-Willman K.M."/>
            <person name="Ouma W.Z."/>
            <person name="Meulia T."/>
            <person name="Sideli G.M."/>
            <person name="Gradziel T.M."/>
            <person name="Fresnedo-Ramirez J."/>
        </authorList>
    </citation>
    <scope>NUCLEOTIDE SEQUENCE [LARGE SCALE GENOMIC DNA]</scope>
    <source>
        <strain evidence="2">Clone GOH B32 T37-40</strain>
    </source>
</reference>
<dbReference type="EMBL" id="JAJFAZ020000001">
    <property type="protein sequence ID" value="KAI5350602.1"/>
    <property type="molecule type" value="Genomic_DNA"/>
</dbReference>
<feature type="region of interest" description="Disordered" evidence="1">
    <location>
        <begin position="19"/>
        <end position="46"/>
    </location>
</feature>
<dbReference type="AlphaFoldDB" id="A0AAD4ZM47"/>
<evidence type="ECO:0000256" key="1">
    <source>
        <dbReference type="SAM" id="MobiDB-lite"/>
    </source>
</evidence>
<protein>
    <submittedName>
        <fullName evidence="2">Uncharacterized protein</fullName>
    </submittedName>
</protein>
<keyword evidence="3" id="KW-1185">Reference proteome</keyword>
<comment type="caution">
    <text evidence="2">The sequence shown here is derived from an EMBL/GenBank/DDBJ whole genome shotgun (WGS) entry which is preliminary data.</text>
</comment>
<accession>A0AAD4ZM47</accession>